<evidence type="ECO:0000256" key="8">
    <source>
        <dbReference type="ARBA" id="ARBA00023136"/>
    </source>
</evidence>
<dbReference type="PANTHER" id="PTHR11690:SF286">
    <property type="entry name" value="ACID-SENSING ION CHANNEL 5"/>
    <property type="match status" value="1"/>
</dbReference>
<evidence type="ECO:0000256" key="13">
    <source>
        <dbReference type="SAM" id="Phobius"/>
    </source>
</evidence>
<keyword evidence="10 12" id="KW-0739">Sodium transport</keyword>
<reference evidence="14" key="1">
    <citation type="journal article" date="2020" name="Nat. Ecol. Evol.">
        <title>Deeply conserved synteny resolves early events in vertebrate evolution.</title>
        <authorList>
            <person name="Simakov O."/>
            <person name="Marletaz F."/>
            <person name="Yue J.X."/>
            <person name="O'Connell B."/>
            <person name="Jenkins J."/>
            <person name="Brandt A."/>
            <person name="Calef R."/>
            <person name="Tung C.H."/>
            <person name="Huang T.K."/>
            <person name="Schmutz J."/>
            <person name="Satoh N."/>
            <person name="Yu J.K."/>
            <person name="Putnam N.H."/>
            <person name="Green R.E."/>
            <person name="Rokhsar D.S."/>
        </authorList>
    </citation>
    <scope>NUCLEOTIDE SEQUENCE [LARGE SCALE GENOMIC DNA]</scope>
    <source>
        <strain evidence="14">S238N-H82</strain>
    </source>
</reference>
<keyword evidence="7 12" id="KW-0406">Ion transport</keyword>
<dbReference type="RefSeq" id="XP_035666398.1">
    <property type="nucleotide sequence ID" value="XM_035810505.1"/>
</dbReference>
<keyword evidence="6" id="KW-0915">Sodium</keyword>
<keyword evidence="4 12" id="KW-0812">Transmembrane</keyword>
<evidence type="ECO:0000256" key="3">
    <source>
        <dbReference type="ARBA" id="ARBA00022461"/>
    </source>
</evidence>
<dbReference type="GO" id="GO:0005886">
    <property type="term" value="C:plasma membrane"/>
    <property type="evidence" value="ECO:0000318"/>
    <property type="project" value="GO_Central"/>
</dbReference>
<dbReference type="OMA" id="AERTTCH"/>
<evidence type="ECO:0000256" key="2">
    <source>
        <dbReference type="ARBA" id="ARBA00022448"/>
    </source>
</evidence>
<dbReference type="Gene3D" id="1.10.287.770">
    <property type="entry name" value="YojJ-like"/>
    <property type="match status" value="1"/>
</dbReference>
<evidence type="ECO:0000256" key="4">
    <source>
        <dbReference type="ARBA" id="ARBA00022692"/>
    </source>
</evidence>
<evidence type="ECO:0000256" key="6">
    <source>
        <dbReference type="ARBA" id="ARBA00023053"/>
    </source>
</evidence>
<comment type="similarity">
    <text evidence="12">Belongs to the amiloride-sensitive sodium channel (TC 1.A.6) family.</text>
</comment>
<dbReference type="InterPro" id="IPR001873">
    <property type="entry name" value="ENaC"/>
</dbReference>
<evidence type="ECO:0000313" key="15">
    <source>
        <dbReference type="RefSeq" id="XP_035666397.1"/>
    </source>
</evidence>
<evidence type="ECO:0000256" key="10">
    <source>
        <dbReference type="ARBA" id="ARBA00023201"/>
    </source>
</evidence>
<keyword evidence="9" id="KW-0325">Glycoprotein</keyword>
<evidence type="ECO:0000256" key="5">
    <source>
        <dbReference type="ARBA" id="ARBA00022989"/>
    </source>
</evidence>
<dbReference type="Proteomes" id="UP000001554">
    <property type="component" value="Chromosome 2"/>
</dbReference>
<keyword evidence="2 12" id="KW-0813">Transport</keyword>
<evidence type="ECO:0000256" key="11">
    <source>
        <dbReference type="ARBA" id="ARBA00023303"/>
    </source>
</evidence>
<feature type="transmembrane region" description="Helical" evidence="13">
    <location>
        <begin position="32"/>
        <end position="54"/>
    </location>
</feature>
<dbReference type="PANTHER" id="PTHR11690">
    <property type="entry name" value="AMILORIDE-SENSITIVE SODIUM CHANNEL-RELATED"/>
    <property type="match status" value="1"/>
</dbReference>
<proteinExistence type="inferred from homology"/>
<evidence type="ECO:0000256" key="7">
    <source>
        <dbReference type="ARBA" id="ARBA00023065"/>
    </source>
</evidence>
<dbReference type="KEGG" id="bfo:118409465"/>
<dbReference type="GO" id="GO:0035725">
    <property type="term" value="P:sodium ion transmembrane transport"/>
    <property type="evidence" value="ECO:0000318"/>
    <property type="project" value="GO_Central"/>
</dbReference>
<sequence>MAEEEEEQSPEREWASGTTLHGPAKVVDAPNWVVRILWLLLFLFSLGYATYLIATSIIDFISWGTVTDLKLEFTDQLEFPAVTICNFNKFEKDLLCMDERAVEYLRPLIGNDTICEYDNSTSPTPGPTYYPMTLAGITAYTGFQMDQYALKECTWRGERCTWQNFTHVFGEYGNCYVFNQKTSGEPLQQIIPGQGNGLHLVLDVHEAFYTENPDTGGTTDVGVKVHIHPQGEPAKMDIQGIPIGPGSHAYIGISQVTYQNEIPPWGLCKDLDLEYYDTYTLTGCLMECMAKWVERECGCTALELPGNLTYCEPQQIVDCVLGVKDQITTGALACDCPTPCRIQTFDYFVSYAGWPNHIVEVYLGQENNVNMTYMQNNWASIDVFYEELNFEQITQKKAMTPGDLLSGLGGQLGLFVGASVITFMEFLEYLLKRLTYCCRKKKKTNKVSASTSRSEVWAADKIDPLKLQKVNMLQETKMYKE</sequence>
<evidence type="ECO:0000313" key="14">
    <source>
        <dbReference type="Proteomes" id="UP000001554"/>
    </source>
</evidence>
<keyword evidence="5 13" id="KW-1133">Transmembrane helix</keyword>
<gene>
    <name evidence="15 16" type="primary">LOC118409465</name>
</gene>
<keyword evidence="8 13" id="KW-0472">Membrane</keyword>
<feature type="transmembrane region" description="Helical" evidence="13">
    <location>
        <begin position="404"/>
        <end position="424"/>
    </location>
</feature>
<dbReference type="OrthoDB" id="6021021at2759"/>
<evidence type="ECO:0000313" key="16">
    <source>
        <dbReference type="RefSeq" id="XP_035666398.1"/>
    </source>
</evidence>
<accession>A0A9J7KLN6</accession>
<keyword evidence="11 12" id="KW-0407">Ion channel</keyword>
<dbReference type="FunFam" id="1.10.287.770:FF:000001">
    <property type="entry name" value="Acid-sensing ion channel subunit 1"/>
    <property type="match status" value="1"/>
</dbReference>
<dbReference type="PRINTS" id="PR01078">
    <property type="entry name" value="AMINACHANNEL"/>
</dbReference>
<dbReference type="Gene3D" id="2.60.470.10">
    <property type="entry name" value="Acid-sensing ion channels like domains"/>
    <property type="match status" value="1"/>
</dbReference>
<organism evidence="14 16">
    <name type="scientific">Branchiostoma floridae</name>
    <name type="common">Florida lancelet</name>
    <name type="synonym">Amphioxus</name>
    <dbReference type="NCBI Taxonomy" id="7739"/>
    <lineage>
        <taxon>Eukaryota</taxon>
        <taxon>Metazoa</taxon>
        <taxon>Chordata</taxon>
        <taxon>Cephalochordata</taxon>
        <taxon>Leptocardii</taxon>
        <taxon>Amphioxiformes</taxon>
        <taxon>Branchiostomatidae</taxon>
        <taxon>Branchiostoma</taxon>
    </lineage>
</organism>
<keyword evidence="3 12" id="KW-0894">Sodium channel</keyword>
<dbReference type="Pfam" id="PF00858">
    <property type="entry name" value="ASC"/>
    <property type="match status" value="1"/>
</dbReference>
<keyword evidence="14" id="KW-1185">Reference proteome</keyword>
<evidence type="ECO:0000256" key="12">
    <source>
        <dbReference type="RuleBase" id="RU000679"/>
    </source>
</evidence>
<dbReference type="GeneID" id="118409465"/>
<evidence type="ECO:0000256" key="9">
    <source>
        <dbReference type="ARBA" id="ARBA00023180"/>
    </source>
</evidence>
<evidence type="ECO:0000256" key="1">
    <source>
        <dbReference type="ARBA" id="ARBA00004141"/>
    </source>
</evidence>
<reference evidence="15 16" key="2">
    <citation type="submission" date="2025-04" db="UniProtKB">
        <authorList>
            <consortium name="RefSeq"/>
        </authorList>
    </citation>
    <scope>IDENTIFICATION</scope>
    <source>
        <strain evidence="15 16">S238N-H82</strain>
        <tissue evidence="15 16">Testes</tissue>
    </source>
</reference>
<dbReference type="GO" id="GO:0015280">
    <property type="term" value="F:ligand-gated sodium channel activity"/>
    <property type="evidence" value="ECO:0000318"/>
    <property type="project" value="GO_Central"/>
</dbReference>
<name>A0A9J7KLN6_BRAFL</name>
<protein>
    <submittedName>
        <fullName evidence="15 16">Acid-sensing ion channel 5-like</fullName>
    </submittedName>
</protein>
<dbReference type="RefSeq" id="XP_035666397.1">
    <property type="nucleotide sequence ID" value="XM_035810504.1"/>
</dbReference>
<comment type="subcellular location">
    <subcellularLocation>
        <location evidence="1">Membrane</location>
        <topology evidence="1">Multi-pass membrane protein</topology>
    </subcellularLocation>
</comment>
<dbReference type="AlphaFoldDB" id="A0A9J7KLN6"/>